<reference evidence="2 3" key="1">
    <citation type="journal article" date="2022" name="Allergy">
        <title>Genome assembly and annotation of Periplaneta americana reveal a comprehensive cockroach allergen profile.</title>
        <authorList>
            <person name="Wang L."/>
            <person name="Xiong Q."/>
            <person name="Saelim N."/>
            <person name="Wang L."/>
            <person name="Nong W."/>
            <person name="Wan A.T."/>
            <person name="Shi M."/>
            <person name="Liu X."/>
            <person name="Cao Q."/>
            <person name="Hui J.H.L."/>
            <person name="Sookrung N."/>
            <person name="Leung T.F."/>
            <person name="Tungtrongchitr A."/>
            <person name="Tsui S.K.W."/>
        </authorList>
    </citation>
    <scope>NUCLEOTIDE SEQUENCE [LARGE SCALE GENOMIC DNA]</scope>
    <source>
        <strain evidence="2">PWHHKU_190912</strain>
    </source>
</reference>
<dbReference type="InterPro" id="IPR009057">
    <property type="entry name" value="Homeodomain-like_sf"/>
</dbReference>
<accession>A0ABQ8RZM0</accession>
<sequence length="110" mass="12570">MGSNRKETYEETRKVIIKLHNQCKTLREISEIVGRPRSTIQSITDRFCLSKTVKNKPSPGRPKVLTEHDERVIIREIKKDPKITAIKIAVDLERRGVKISATTAMVIMVT</sequence>
<evidence type="ECO:0000256" key="1">
    <source>
        <dbReference type="ARBA" id="ARBA00004123"/>
    </source>
</evidence>
<dbReference type="InterPro" id="IPR036388">
    <property type="entry name" value="WH-like_DNA-bd_sf"/>
</dbReference>
<dbReference type="Gene3D" id="1.10.10.10">
    <property type="entry name" value="Winged helix-like DNA-binding domain superfamily/Winged helix DNA-binding domain"/>
    <property type="match status" value="1"/>
</dbReference>
<dbReference type="Proteomes" id="UP001148838">
    <property type="component" value="Unassembled WGS sequence"/>
</dbReference>
<dbReference type="EMBL" id="JAJSOF020000038">
    <property type="protein sequence ID" value="KAJ4427163.1"/>
    <property type="molecule type" value="Genomic_DNA"/>
</dbReference>
<evidence type="ECO:0000313" key="2">
    <source>
        <dbReference type="EMBL" id="KAJ4427163.1"/>
    </source>
</evidence>
<comment type="caution">
    <text evidence="2">The sequence shown here is derived from an EMBL/GenBank/DDBJ whole genome shotgun (WGS) entry which is preliminary data.</text>
</comment>
<protein>
    <submittedName>
        <fullName evidence="2">Uncharacterized protein</fullName>
    </submittedName>
</protein>
<keyword evidence="3" id="KW-1185">Reference proteome</keyword>
<comment type="subcellular location">
    <subcellularLocation>
        <location evidence="1">Nucleus</location>
    </subcellularLocation>
</comment>
<name>A0ABQ8RZM0_PERAM</name>
<proteinExistence type="predicted"/>
<organism evidence="2 3">
    <name type="scientific">Periplaneta americana</name>
    <name type="common">American cockroach</name>
    <name type="synonym">Blatta americana</name>
    <dbReference type="NCBI Taxonomy" id="6978"/>
    <lineage>
        <taxon>Eukaryota</taxon>
        <taxon>Metazoa</taxon>
        <taxon>Ecdysozoa</taxon>
        <taxon>Arthropoda</taxon>
        <taxon>Hexapoda</taxon>
        <taxon>Insecta</taxon>
        <taxon>Pterygota</taxon>
        <taxon>Neoptera</taxon>
        <taxon>Polyneoptera</taxon>
        <taxon>Dictyoptera</taxon>
        <taxon>Blattodea</taxon>
        <taxon>Blattoidea</taxon>
        <taxon>Blattidae</taxon>
        <taxon>Blattinae</taxon>
        <taxon>Periplaneta</taxon>
    </lineage>
</organism>
<dbReference type="SUPFAM" id="SSF46689">
    <property type="entry name" value="Homeodomain-like"/>
    <property type="match status" value="1"/>
</dbReference>
<gene>
    <name evidence="2" type="ORF">ANN_24779</name>
</gene>
<evidence type="ECO:0000313" key="3">
    <source>
        <dbReference type="Proteomes" id="UP001148838"/>
    </source>
</evidence>